<organism evidence="6 7">
    <name type="scientific">Ruminiclostridium cellobioparum subsp. termitidis CT1112</name>
    <dbReference type="NCBI Taxonomy" id="1195236"/>
    <lineage>
        <taxon>Bacteria</taxon>
        <taxon>Bacillati</taxon>
        <taxon>Bacillota</taxon>
        <taxon>Clostridia</taxon>
        <taxon>Eubacteriales</taxon>
        <taxon>Oscillospiraceae</taxon>
        <taxon>Ruminiclostridium</taxon>
    </lineage>
</organism>
<dbReference type="Pfam" id="PF13377">
    <property type="entry name" value="Peripla_BP_3"/>
    <property type="match status" value="1"/>
</dbReference>
<proteinExistence type="predicted"/>
<reference evidence="6 7" key="1">
    <citation type="journal article" date="2013" name="Genome Announc.">
        <title>Draft Genome Sequence of the Cellulolytic, Mesophilic, Anaerobic Bacterium Clostridium termitidis Strain CT1112 (DSM 5398).</title>
        <authorList>
            <person name="Lal S."/>
            <person name="Ramachandran U."/>
            <person name="Zhang X."/>
            <person name="Munir R."/>
            <person name="Sparling R."/>
            <person name="Levin D.B."/>
        </authorList>
    </citation>
    <scope>NUCLEOTIDE SEQUENCE [LARGE SCALE GENOMIC DNA]</scope>
    <source>
        <strain evidence="6 7">CT1112</strain>
    </source>
</reference>
<dbReference type="PANTHER" id="PTHR30146">
    <property type="entry name" value="LACI-RELATED TRANSCRIPTIONAL REPRESSOR"/>
    <property type="match status" value="1"/>
</dbReference>
<evidence type="ECO:0000313" key="6">
    <source>
        <dbReference type="EMBL" id="EMS71043.1"/>
    </source>
</evidence>
<dbReference type="RefSeq" id="WP_004627336.1">
    <property type="nucleotide sequence ID" value="NZ_AORV01000044.1"/>
</dbReference>
<comment type="caution">
    <text evidence="6">The sequence shown here is derived from an EMBL/GenBank/DDBJ whole genome shotgun (WGS) entry which is preliminary data.</text>
</comment>
<dbReference type="Pfam" id="PF00356">
    <property type="entry name" value="LacI"/>
    <property type="match status" value="1"/>
</dbReference>
<dbReference type="InterPro" id="IPR028082">
    <property type="entry name" value="Peripla_BP_I"/>
</dbReference>
<keyword evidence="1" id="KW-0678">Repressor</keyword>
<evidence type="ECO:0000256" key="2">
    <source>
        <dbReference type="ARBA" id="ARBA00023015"/>
    </source>
</evidence>
<dbReference type="SUPFAM" id="SSF47413">
    <property type="entry name" value="lambda repressor-like DNA-binding domains"/>
    <property type="match status" value="1"/>
</dbReference>
<dbReference type="PRINTS" id="PR00036">
    <property type="entry name" value="HTHLACI"/>
</dbReference>
<dbReference type="CDD" id="cd01392">
    <property type="entry name" value="HTH_LacI"/>
    <property type="match status" value="1"/>
</dbReference>
<dbReference type="EMBL" id="AORV01000044">
    <property type="protein sequence ID" value="EMS71043.1"/>
    <property type="molecule type" value="Genomic_DNA"/>
</dbReference>
<dbReference type="AlphaFoldDB" id="S0FRC8"/>
<accession>S0FRC8</accession>
<dbReference type="CDD" id="cd01544">
    <property type="entry name" value="PBP1_GalR"/>
    <property type="match status" value="1"/>
</dbReference>
<dbReference type="InterPro" id="IPR000843">
    <property type="entry name" value="HTH_LacI"/>
</dbReference>
<dbReference type="InterPro" id="IPR010982">
    <property type="entry name" value="Lambda_DNA-bd_dom_sf"/>
</dbReference>
<dbReference type="PROSITE" id="PS50932">
    <property type="entry name" value="HTH_LACI_2"/>
    <property type="match status" value="1"/>
</dbReference>
<evidence type="ECO:0000259" key="5">
    <source>
        <dbReference type="PROSITE" id="PS50932"/>
    </source>
</evidence>
<dbReference type="Proteomes" id="UP000014155">
    <property type="component" value="Unassembled WGS sequence"/>
</dbReference>
<gene>
    <name evidence="6" type="ORF">CTER_3212</name>
</gene>
<dbReference type="PROSITE" id="PS00356">
    <property type="entry name" value="HTH_LACI_1"/>
    <property type="match status" value="1"/>
</dbReference>
<dbReference type="GO" id="GO:0000976">
    <property type="term" value="F:transcription cis-regulatory region binding"/>
    <property type="evidence" value="ECO:0007669"/>
    <property type="project" value="TreeGrafter"/>
</dbReference>
<dbReference type="InterPro" id="IPR046335">
    <property type="entry name" value="LacI/GalR-like_sensor"/>
</dbReference>
<dbReference type="Gene3D" id="1.10.260.40">
    <property type="entry name" value="lambda repressor-like DNA-binding domains"/>
    <property type="match status" value="1"/>
</dbReference>
<evidence type="ECO:0000256" key="1">
    <source>
        <dbReference type="ARBA" id="ARBA00022491"/>
    </source>
</evidence>
<name>S0FRC8_RUMCE</name>
<keyword evidence="3" id="KW-0238">DNA-binding</keyword>
<evidence type="ECO:0000313" key="7">
    <source>
        <dbReference type="Proteomes" id="UP000014155"/>
    </source>
</evidence>
<protein>
    <submittedName>
        <fullName evidence="6">Transcriptional regulator</fullName>
    </submittedName>
</protein>
<dbReference type="PANTHER" id="PTHR30146:SF148">
    <property type="entry name" value="HTH-TYPE TRANSCRIPTIONAL REPRESSOR PURR-RELATED"/>
    <property type="match status" value="1"/>
</dbReference>
<dbReference type="eggNOG" id="COG1609">
    <property type="taxonomic scope" value="Bacteria"/>
</dbReference>
<dbReference type="Gene3D" id="3.40.50.2300">
    <property type="match status" value="2"/>
</dbReference>
<evidence type="ECO:0000256" key="4">
    <source>
        <dbReference type="ARBA" id="ARBA00023163"/>
    </source>
</evidence>
<dbReference type="STRING" id="1195236.CTER_3212"/>
<dbReference type="PATRIC" id="fig|1195236.3.peg.3435"/>
<keyword evidence="2" id="KW-0805">Transcription regulation</keyword>
<evidence type="ECO:0000256" key="3">
    <source>
        <dbReference type="ARBA" id="ARBA00023125"/>
    </source>
</evidence>
<sequence length="341" mass="38079">MATIRDVAKMANVSAATVSRILNADKTYKVTNETRERVWQAVKALNYVRNQGGKESINKVDIKNPTVNKVKIGCILCVTREKYTDPYFMSILSGVESKLIENGYSLSVIRTKNELQDPTVLFNTVSESLTGLIIMETLSDEIYSQLKDKVEFIVGIDTKHQDIDNVCYDRFAAAEKAVQHLIEKGHRRIAFIGGTDAIDSIRKEQRYRGYLSVLEDNNIPEDLTIVKNCEWDSKLCYSKTMELLNLPERPTAIFAASDLMAMISVNAIYEHGLKVPDDIAVIGLSNIDMSKYSNPPLSTIDVPTTEIGEIAAEILISRIKGEQSLPKKIILPTSLIARNST</sequence>
<dbReference type="SMART" id="SM00354">
    <property type="entry name" value="HTH_LACI"/>
    <property type="match status" value="1"/>
</dbReference>
<keyword evidence="4" id="KW-0804">Transcription</keyword>
<dbReference type="GO" id="GO:0003700">
    <property type="term" value="F:DNA-binding transcription factor activity"/>
    <property type="evidence" value="ECO:0007669"/>
    <property type="project" value="TreeGrafter"/>
</dbReference>
<dbReference type="SUPFAM" id="SSF53822">
    <property type="entry name" value="Periplasmic binding protein-like I"/>
    <property type="match status" value="1"/>
</dbReference>
<feature type="domain" description="HTH lacI-type" evidence="5">
    <location>
        <begin position="2"/>
        <end position="58"/>
    </location>
</feature>
<keyword evidence="7" id="KW-1185">Reference proteome</keyword>